<dbReference type="OrthoDB" id="4539971at2"/>
<organism evidence="1 2">
    <name type="scientific">Nocardioides scoriae</name>
    <dbReference type="NCBI Taxonomy" id="642780"/>
    <lineage>
        <taxon>Bacteria</taxon>
        <taxon>Bacillati</taxon>
        <taxon>Actinomycetota</taxon>
        <taxon>Actinomycetes</taxon>
        <taxon>Propionibacteriales</taxon>
        <taxon>Nocardioidaceae</taxon>
        <taxon>Nocardioides</taxon>
    </lineage>
</organism>
<dbReference type="SUPFAM" id="SSF52777">
    <property type="entry name" value="CoA-dependent acyltransferases"/>
    <property type="match status" value="1"/>
</dbReference>
<dbReference type="RefSeq" id="WP_091731962.1">
    <property type="nucleotide sequence ID" value="NZ_LT629757.1"/>
</dbReference>
<proteinExistence type="predicted"/>
<gene>
    <name evidence="1" type="ORF">SAMN04488570_3327</name>
</gene>
<accession>A0A1H1WZZ1</accession>
<dbReference type="Proteomes" id="UP000198859">
    <property type="component" value="Chromosome I"/>
</dbReference>
<evidence type="ECO:0008006" key="3">
    <source>
        <dbReference type="Google" id="ProtNLM"/>
    </source>
</evidence>
<keyword evidence="2" id="KW-1185">Reference proteome</keyword>
<dbReference type="EMBL" id="LT629757">
    <property type="protein sequence ID" value="SDT02665.1"/>
    <property type="molecule type" value="Genomic_DNA"/>
</dbReference>
<protein>
    <recommendedName>
        <fullName evidence="3">Diacylglycerol O-acyltransferase</fullName>
    </recommendedName>
</protein>
<name>A0A1H1WZZ1_9ACTN</name>
<dbReference type="STRING" id="642780.SAMN04488570_3327"/>
<evidence type="ECO:0000313" key="2">
    <source>
        <dbReference type="Proteomes" id="UP000198859"/>
    </source>
</evidence>
<evidence type="ECO:0000313" key="1">
    <source>
        <dbReference type="EMBL" id="SDT02665.1"/>
    </source>
</evidence>
<reference evidence="2" key="1">
    <citation type="submission" date="2016-10" db="EMBL/GenBank/DDBJ databases">
        <authorList>
            <person name="Varghese N."/>
            <person name="Submissions S."/>
        </authorList>
    </citation>
    <scope>NUCLEOTIDE SEQUENCE [LARGE SCALE GENOMIC DNA]</scope>
    <source>
        <strain evidence="2">DSM 22127</strain>
    </source>
</reference>
<sequence>MSTLTQVDRFVPLAPLDAGWFGLESVRVLGGLDVPSVEQLRRSVRVLHDSDDLVARHYDMDNLRYRVARHDERDDRCAAMVVRSRADRLELQDAFDEAAVPLGALPFRLVVGRGWCSIRISHAFGDGWSCLTLLAHLLDQANSRSVLPLPWDVVGPRRQQLLSTGGLVRRPGAVLTAARHRRAFSGGVYEPSELRTSHHRSSTVVHTSAPGFVPALGRERDALWPGASLAGVVLVRVRAALGRHLTTPEPGVEMLFDVRRDSASTRRAFGNWAAGITVRPEDDDDPVSVTSEIRRIRESGVPHVAAAASRLRARNARTGGRQVLTPGDRPHLTLSYLNRHGPLARLPWDPASTPVVGLAAVPNGLGSVSVSAHETGDRLSLSLCFYDHVWSRDAVAAAVAEALDPTPAGPCPATRQEATP</sequence>
<dbReference type="AlphaFoldDB" id="A0A1H1WZZ1"/>